<gene>
    <name evidence="1" type="ORF">GCM10009745_21710</name>
</gene>
<organism evidence="1 2">
    <name type="scientific">Kribbella yunnanensis</name>
    <dbReference type="NCBI Taxonomy" id="190194"/>
    <lineage>
        <taxon>Bacteria</taxon>
        <taxon>Bacillati</taxon>
        <taxon>Actinomycetota</taxon>
        <taxon>Actinomycetes</taxon>
        <taxon>Propionibacteriales</taxon>
        <taxon>Kribbellaceae</taxon>
        <taxon>Kribbella</taxon>
    </lineage>
</organism>
<evidence type="ECO:0008006" key="3">
    <source>
        <dbReference type="Google" id="ProtNLM"/>
    </source>
</evidence>
<comment type="caution">
    <text evidence="1">The sequence shown here is derived from an EMBL/GenBank/DDBJ whole genome shotgun (WGS) entry which is preliminary data.</text>
</comment>
<name>A0ABN2GWA4_9ACTN</name>
<dbReference type="EMBL" id="BAAANF010000007">
    <property type="protein sequence ID" value="GAA1677865.1"/>
    <property type="molecule type" value="Genomic_DNA"/>
</dbReference>
<accession>A0ABN2GWA4</accession>
<protein>
    <recommendedName>
        <fullName evidence="3">Nucleotide exchange factor GrpE</fullName>
    </recommendedName>
</protein>
<dbReference type="RefSeq" id="WP_344149059.1">
    <property type="nucleotide sequence ID" value="NZ_BAAANF010000007.1"/>
</dbReference>
<evidence type="ECO:0000313" key="1">
    <source>
        <dbReference type="EMBL" id="GAA1677865.1"/>
    </source>
</evidence>
<reference evidence="1 2" key="1">
    <citation type="journal article" date="2019" name="Int. J. Syst. Evol. Microbiol.">
        <title>The Global Catalogue of Microorganisms (GCM) 10K type strain sequencing project: providing services to taxonomists for standard genome sequencing and annotation.</title>
        <authorList>
            <consortium name="The Broad Institute Genomics Platform"/>
            <consortium name="The Broad Institute Genome Sequencing Center for Infectious Disease"/>
            <person name="Wu L."/>
            <person name="Ma J."/>
        </authorList>
    </citation>
    <scope>NUCLEOTIDE SEQUENCE [LARGE SCALE GENOMIC DNA]</scope>
    <source>
        <strain evidence="1 2">JCM 14307</strain>
    </source>
</reference>
<sequence length="169" mass="18995">MRAWFRQWLQHREIRIAEPMFSEEQCRELSELITLLDRSSSVDRSPSEAPDDDTRSLAEAATSLWRAQRKLTQAGRSAENRQTGRYLRTCAEALAAAGLVVQEHDGTAFNAGRALDVLVYQDDPGVTEETIVETVRPSVYYHDQQIQRGEVIVARPTADQSTKVGEGYA</sequence>
<dbReference type="Proteomes" id="UP001500280">
    <property type="component" value="Unassembled WGS sequence"/>
</dbReference>
<proteinExistence type="predicted"/>
<evidence type="ECO:0000313" key="2">
    <source>
        <dbReference type="Proteomes" id="UP001500280"/>
    </source>
</evidence>
<keyword evidence="2" id="KW-1185">Reference proteome</keyword>